<evidence type="ECO:0000313" key="2">
    <source>
        <dbReference type="Proteomes" id="UP000324162"/>
    </source>
</evidence>
<dbReference type="AlphaFoldDB" id="A0AB73BEQ5"/>
<accession>A0AB73BEQ5</accession>
<reference evidence="1 2" key="1">
    <citation type="submission" date="2019-01" db="EMBL/GenBank/DDBJ databases">
        <title>Genome sequences of marine Pseudoalteromonas species.</title>
        <authorList>
            <person name="Boraston A.B."/>
            <person name="Hehemann J.-H."/>
            <person name="Vickers C.J."/>
            <person name="Salama-Alber O."/>
            <person name="Abe K."/>
            <person name="Hettle A.J."/>
        </authorList>
    </citation>
    <scope>NUCLEOTIDE SEQUENCE [LARGE SCALE GENOMIC DNA]</scope>
    <source>
        <strain evidence="1 2">PS42</strain>
    </source>
</reference>
<protein>
    <submittedName>
        <fullName evidence="1">Uncharacterized protein</fullName>
    </submittedName>
</protein>
<gene>
    <name evidence="1" type="ORF">EU508_14325</name>
</gene>
<name>A0AB73BEQ5_9GAMM</name>
<organism evidence="1 2">
    <name type="scientific">Pseudoalteromonas fuliginea</name>
    <dbReference type="NCBI Taxonomy" id="1872678"/>
    <lineage>
        <taxon>Bacteria</taxon>
        <taxon>Pseudomonadati</taxon>
        <taxon>Pseudomonadota</taxon>
        <taxon>Gammaproteobacteria</taxon>
        <taxon>Alteromonadales</taxon>
        <taxon>Pseudoalteromonadaceae</taxon>
        <taxon>Pseudoalteromonas</taxon>
    </lineage>
</organism>
<dbReference type="Proteomes" id="UP000324162">
    <property type="component" value="Unassembled WGS sequence"/>
</dbReference>
<proteinExistence type="predicted"/>
<evidence type="ECO:0000313" key="1">
    <source>
        <dbReference type="EMBL" id="KAA1158679.1"/>
    </source>
</evidence>
<sequence>MARLYDGIERNVADAGVYQHLKHIATRRLFFPQEILEIRSNIYVPLIFKRWAITHFPTYFKLNAL</sequence>
<dbReference type="EMBL" id="SEUK01000052">
    <property type="protein sequence ID" value="KAA1158679.1"/>
    <property type="molecule type" value="Genomic_DNA"/>
</dbReference>
<comment type="caution">
    <text evidence="1">The sequence shown here is derived from an EMBL/GenBank/DDBJ whole genome shotgun (WGS) entry which is preliminary data.</text>
</comment>